<protein>
    <recommendedName>
        <fullName evidence="3">Phage protein</fullName>
    </recommendedName>
</protein>
<evidence type="ECO:0008006" key="3">
    <source>
        <dbReference type="Google" id="ProtNLM"/>
    </source>
</evidence>
<dbReference type="EMBL" id="JASXSX010000001">
    <property type="protein sequence ID" value="MDT3766604.1"/>
    <property type="molecule type" value="Genomic_DNA"/>
</dbReference>
<proteinExistence type="predicted"/>
<name>A0ABU3I895_9ACTO</name>
<sequence>MDFDEAVERSIKELKAQVSEYRWNANYGNSFYEMDPFCAVESAAPGLFESRGFIFSPELLEAWDKLVPWSDVDGDDYALEYFREGLDDMLAAQAKRDDNNCGN</sequence>
<evidence type="ECO:0000313" key="1">
    <source>
        <dbReference type="EMBL" id="MDT3766604.1"/>
    </source>
</evidence>
<reference evidence="1 2" key="1">
    <citation type="submission" date="2023-06" db="EMBL/GenBank/DDBJ databases">
        <title>Draft genome sequence of Gleimia hominis type strain CCUG 57540T.</title>
        <authorList>
            <person name="Salva-Serra F."/>
            <person name="Cardew S."/>
            <person name="Jensie Markopoulos S."/>
            <person name="Ohlen M."/>
            <person name="Inganas E."/>
            <person name="Svensson-Stadler L."/>
            <person name="Moore E.R.B."/>
        </authorList>
    </citation>
    <scope>NUCLEOTIDE SEQUENCE [LARGE SCALE GENOMIC DNA]</scope>
    <source>
        <strain evidence="1 2">CCUG 57540</strain>
    </source>
</reference>
<evidence type="ECO:0000313" key="2">
    <source>
        <dbReference type="Proteomes" id="UP001247542"/>
    </source>
</evidence>
<gene>
    <name evidence="1" type="ORF">QS713_00765</name>
</gene>
<dbReference type="Proteomes" id="UP001247542">
    <property type="component" value="Unassembled WGS sequence"/>
</dbReference>
<organism evidence="1 2">
    <name type="scientific">Gleimia hominis</name>
    <dbReference type="NCBI Taxonomy" id="595468"/>
    <lineage>
        <taxon>Bacteria</taxon>
        <taxon>Bacillati</taxon>
        <taxon>Actinomycetota</taxon>
        <taxon>Actinomycetes</taxon>
        <taxon>Actinomycetales</taxon>
        <taxon>Actinomycetaceae</taxon>
        <taxon>Gleimia</taxon>
    </lineage>
</organism>
<dbReference type="RefSeq" id="WP_313271637.1">
    <property type="nucleotide sequence ID" value="NZ_JASXSX010000001.1"/>
</dbReference>
<keyword evidence="2" id="KW-1185">Reference proteome</keyword>
<accession>A0ABU3I895</accession>
<comment type="caution">
    <text evidence="1">The sequence shown here is derived from an EMBL/GenBank/DDBJ whole genome shotgun (WGS) entry which is preliminary data.</text>
</comment>